<keyword evidence="2" id="KW-0732">Signal</keyword>
<evidence type="ECO:0000256" key="1">
    <source>
        <dbReference type="SAM" id="Phobius"/>
    </source>
</evidence>
<reference evidence="3" key="2">
    <citation type="submission" date="2021-04" db="EMBL/GenBank/DDBJ databases">
        <authorList>
            <person name="Gilroy R."/>
        </authorList>
    </citation>
    <scope>NUCLEOTIDE SEQUENCE</scope>
    <source>
        <strain evidence="3">ChiSjej1B19-8411</strain>
    </source>
</reference>
<accession>A0A9D1WJ39</accession>
<organism evidence="3 4">
    <name type="scientific">Candidatus Blautia gallistercoris</name>
    <dbReference type="NCBI Taxonomy" id="2838490"/>
    <lineage>
        <taxon>Bacteria</taxon>
        <taxon>Bacillati</taxon>
        <taxon>Bacillota</taxon>
        <taxon>Clostridia</taxon>
        <taxon>Lachnospirales</taxon>
        <taxon>Lachnospiraceae</taxon>
        <taxon>Blautia</taxon>
    </lineage>
</organism>
<dbReference type="EMBL" id="DXEX01000198">
    <property type="protein sequence ID" value="HIX59884.1"/>
    <property type="molecule type" value="Genomic_DNA"/>
</dbReference>
<keyword evidence="1" id="KW-1133">Transmembrane helix</keyword>
<evidence type="ECO:0000256" key="2">
    <source>
        <dbReference type="SAM" id="SignalP"/>
    </source>
</evidence>
<feature type="transmembrane region" description="Helical" evidence="1">
    <location>
        <begin position="183"/>
        <end position="201"/>
    </location>
</feature>
<dbReference type="AlphaFoldDB" id="A0A9D1WJ39"/>
<protein>
    <submittedName>
        <fullName evidence="3">LPXTG cell wall anchor domain-containing protein</fullName>
    </submittedName>
</protein>
<dbReference type="NCBIfam" id="TIGR01167">
    <property type="entry name" value="LPXTG_anchor"/>
    <property type="match status" value="1"/>
</dbReference>
<evidence type="ECO:0000313" key="3">
    <source>
        <dbReference type="EMBL" id="HIX59884.1"/>
    </source>
</evidence>
<sequence>MKKLFSVICAAVLVMATAVTVFAQQSIVITGVVQRASGATDASGQSVDIVVDNLEDQLDETVVEQIINDLQAGDIVRELLAEDYVEGMQVIDVKDVYVEGDGNVTFPVTITFDVPGVTVDSRVVLLHYTADNEWEKIEAEAGDGTITGIFNSLSPVAFIVDQNTAAASSTSSESPKTGEGNTAAWAGAIAVLAFAGLVVTARKKHA</sequence>
<feature type="signal peptide" evidence="2">
    <location>
        <begin position="1"/>
        <end position="23"/>
    </location>
</feature>
<keyword evidence="1" id="KW-0472">Membrane</keyword>
<proteinExistence type="predicted"/>
<keyword evidence="1" id="KW-0812">Transmembrane</keyword>
<reference evidence="3" key="1">
    <citation type="journal article" date="2021" name="PeerJ">
        <title>Extensive microbial diversity within the chicken gut microbiome revealed by metagenomics and culture.</title>
        <authorList>
            <person name="Gilroy R."/>
            <person name="Ravi A."/>
            <person name="Getino M."/>
            <person name="Pursley I."/>
            <person name="Horton D.L."/>
            <person name="Alikhan N.F."/>
            <person name="Baker D."/>
            <person name="Gharbi K."/>
            <person name="Hall N."/>
            <person name="Watson M."/>
            <person name="Adriaenssens E.M."/>
            <person name="Foster-Nyarko E."/>
            <person name="Jarju S."/>
            <person name="Secka A."/>
            <person name="Antonio M."/>
            <person name="Oren A."/>
            <person name="Chaudhuri R.R."/>
            <person name="La Ragione R."/>
            <person name="Hildebrand F."/>
            <person name="Pallen M.J."/>
        </authorList>
    </citation>
    <scope>NUCLEOTIDE SEQUENCE</scope>
    <source>
        <strain evidence="3">ChiSjej1B19-8411</strain>
    </source>
</reference>
<gene>
    <name evidence="3" type="ORF">IAA45_09250</name>
</gene>
<evidence type="ECO:0000313" key="4">
    <source>
        <dbReference type="Proteomes" id="UP000886817"/>
    </source>
</evidence>
<comment type="caution">
    <text evidence="3">The sequence shown here is derived from an EMBL/GenBank/DDBJ whole genome shotgun (WGS) entry which is preliminary data.</text>
</comment>
<dbReference type="Proteomes" id="UP000886817">
    <property type="component" value="Unassembled WGS sequence"/>
</dbReference>
<feature type="chain" id="PRO_5039461212" evidence="2">
    <location>
        <begin position="24"/>
        <end position="206"/>
    </location>
</feature>
<name>A0A9D1WJ39_9FIRM</name>